<sequence length="337" mass="36669" precursor="true">MSRPASQPVRQLAIVAVCLVASIATADCVRPADRVLLVSTRPAGCSTDAARVAQGVEASERIDGRWNASPFDSLMESLDPTRPIVVYVHGNQITASAARQRGLDVYRHLVGCAEDERPIQFVIFSWCSDKVPGLLRDYREKAARTRPVAWQLAWVFDHLPYGSHVGLLGYSYGARVSSGAAHLMAGGSLSGLRYATDCSDCRVKSVRAVFLAAAYDACWNSPRSYHGMALERIDSLLTTINPRDPAMRFYKWVPTEANPPALGGDGPKGLTREQASRVRLLPVANTVGKSHNLYDYLAAPGVMRMAWRRLAFADESLEPQVAGEDTPAEDLAVVVGE</sequence>
<keyword evidence="1" id="KW-0732">Signal</keyword>
<dbReference type="EMBL" id="SJPR01000011">
    <property type="protein sequence ID" value="TWT92328.1"/>
    <property type="molecule type" value="Genomic_DNA"/>
</dbReference>
<proteinExistence type="predicted"/>
<evidence type="ECO:0000256" key="1">
    <source>
        <dbReference type="SAM" id="SignalP"/>
    </source>
</evidence>
<feature type="chain" id="PRO_5022710601" description="Alpha/beta hydrolase family protein" evidence="1">
    <location>
        <begin position="27"/>
        <end position="337"/>
    </location>
</feature>
<dbReference type="AlphaFoldDB" id="A0A5C5ZZE5"/>
<protein>
    <recommendedName>
        <fullName evidence="4">Alpha/beta hydrolase family protein</fullName>
    </recommendedName>
</protein>
<feature type="signal peptide" evidence="1">
    <location>
        <begin position="1"/>
        <end position="26"/>
    </location>
</feature>
<evidence type="ECO:0000313" key="2">
    <source>
        <dbReference type="EMBL" id="TWT92328.1"/>
    </source>
</evidence>
<dbReference type="InterPro" id="IPR029058">
    <property type="entry name" value="AB_hydrolase_fold"/>
</dbReference>
<comment type="caution">
    <text evidence="2">The sequence shown here is derived from an EMBL/GenBank/DDBJ whole genome shotgun (WGS) entry which is preliminary data.</text>
</comment>
<gene>
    <name evidence="2" type="ORF">Pla108_41270</name>
</gene>
<accession>A0A5C5ZZE5</accession>
<organism evidence="2 3">
    <name type="scientific">Botrimarina colliarenosi</name>
    <dbReference type="NCBI Taxonomy" id="2528001"/>
    <lineage>
        <taxon>Bacteria</taxon>
        <taxon>Pseudomonadati</taxon>
        <taxon>Planctomycetota</taxon>
        <taxon>Planctomycetia</taxon>
        <taxon>Pirellulales</taxon>
        <taxon>Lacipirellulaceae</taxon>
        <taxon>Botrimarina</taxon>
    </lineage>
</organism>
<evidence type="ECO:0000313" key="3">
    <source>
        <dbReference type="Proteomes" id="UP000317421"/>
    </source>
</evidence>
<evidence type="ECO:0008006" key="4">
    <source>
        <dbReference type="Google" id="ProtNLM"/>
    </source>
</evidence>
<name>A0A5C5ZZE5_9BACT</name>
<keyword evidence="3" id="KW-1185">Reference proteome</keyword>
<dbReference type="SUPFAM" id="SSF53474">
    <property type="entry name" value="alpha/beta-Hydrolases"/>
    <property type="match status" value="1"/>
</dbReference>
<reference evidence="2 3" key="1">
    <citation type="submission" date="2019-02" db="EMBL/GenBank/DDBJ databases">
        <title>Deep-cultivation of Planctomycetes and their phenomic and genomic characterization uncovers novel biology.</title>
        <authorList>
            <person name="Wiegand S."/>
            <person name="Jogler M."/>
            <person name="Boedeker C."/>
            <person name="Pinto D."/>
            <person name="Vollmers J."/>
            <person name="Rivas-Marin E."/>
            <person name="Kohn T."/>
            <person name="Peeters S.H."/>
            <person name="Heuer A."/>
            <person name="Rast P."/>
            <person name="Oberbeckmann S."/>
            <person name="Bunk B."/>
            <person name="Jeske O."/>
            <person name="Meyerdierks A."/>
            <person name="Storesund J.E."/>
            <person name="Kallscheuer N."/>
            <person name="Luecker S."/>
            <person name="Lage O.M."/>
            <person name="Pohl T."/>
            <person name="Merkel B.J."/>
            <person name="Hornburger P."/>
            <person name="Mueller R.-W."/>
            <person name="Bruemmer F."/>
            <person name="Labrenz M."/>
            <person name="Spormann A.M."/>
            <person name="Op Den Camp H."/>
            <person name="Overmann J."/>
            <person name="Amann R."/>
            <person name="Jetten M.S.M."/>
            <person name="Mascher T."/>
            <person name="Medema M.H."/>
            <person name="Devos D.P."/>
            <person name="Kaster A.-K."/>
            <person name="Ovreas L."/>
            <person name="Rohde M."/>
            <person name="Galperin M.Y."/>
            <person name="Jogler C."/>
        </authorList>
    </citation>
    <scope>NUCLEOTIDE SEQUENCE [LARGE SCALE GENOMIC DNA]</scope>
    <source>
        <strain evidence="2 3">Pla108</strain>
    </source>
</reference>
<dbReference type="Proteomes" id="UP000317421">
    <property type="component" value="Unassembled WGS sequence"/>
</dbReference>